<feature type="domain" description="MULE transposase" evidence="2">
    <location>
        <begin position="299"/>
        <end position="393"/>
    </location>
</feature>
<feature type="region of interest" description="Disordered" evidence="1">
    <location>
        <begin position="11"/>
        <end position="39"/>
    </location>
</feature>
<evidence type="ECO:0000313" key="4">
    <source>
        <dbReference type="Proteomes" id="UP001443914"/>
    </source>
</evidence>
<dbReference type="InterPro" id="IPR018289">
    <property type="entry name" value="MULE_transposase_dom"/>
</dbReference>
<dbReference type="Proteomes" id="UP001443914">
    <property type="component" value="Unassembled WGS sequence"/>
</dbReference>
<gene>
    <name evidence="3" type="ORF">RND81_04G238900</name>
</gene>
<evidence type="ECO:0000313" key="3">
    <source>
        <dbReference type="EMBL" id="KAK9735932.1"/>
    </source>
</evidence>
<dbReference type="PANTHER" id="PTHR47718">
    <property type="entry name" value="OS01G0519700 PROTEIN"/>
    <property type="match status" value="1"/>
</dbReference>
<dbReference type="PANTHER" id="PTHR47718:SF13">
    <property type="entry name" value="OS09G0290500 PROTEIN"/>
    <property type="match status" value="1"/>
</dbReference>
<protein>
    <recommendedName>
        <fullName evidence="2">MULE transposase domain-containing protein</fullName>
    </recommendedName>
</protein>
<dbReference type="Pfam" id="PF10551">
    <property type="entry name" value="MULE"/>
    <property type="match status" value="1"/>
</dbReference>
<evidence type="ECO:0000256" key="1">
    <source>
        <dbReference type="SAM" id="MobiDB-lite"/>
    </source>
</evidence>
<feature type="compositionally biased region" description="Basic and acidic residues" evidence="1">
    <location>
        <begin position="28"/>
        <end position="39"/>
    </location>
</feature>
<dbReference type="AlphaFoldDB" id="A0AAW1LPE1"/>
<feature type="compositionally biased region" description="Polar residues" evidence="1">
    <location>
        <begin position="11"/>
        <end position="24"/>
    </location>
</feature>
<organism evidence="3 4">
    <name type="scientific">Saponaria officinalis</name>
    <name type="common">Common soapwort</name>
    <name type="synonym">Lychnis saponaria</name>
    <dbReference type="NCBI Taxonomy" id="3572"/>
    <lineage>
        <taxon>Eukaryota</taxon>
        <taxon>Viridiplantae</taxon>
        <taxon>Streptophyta</taxon>
        <taxon>Embryophyta</taxon>
        <taxon>Tracheophyta</taxon>
        <taxon>Spermatophyta</taxon>
        <taxon>Magnoliopsida</taxon>
        <taxon>eudicotyledons</taxon>
        <taxon>Gunneridae</taxon>
        <taxon>Pentapetalae</taxon>
        <taxon>Caryophyllales</taxon>
        <taxon>Caryophyllaceae</taxon>
        <taxon>Caryophylleae</taxon>
        <taxon>Saponaria</taxon>
    </lineage>
</organism>
<proteinExistence type="predicted"/>
<reference evidence="3" key="1">
    <citation type="submission" date="2024-03" db="EMBL/GenBank/DDBJ databases">
        <title>WGS assembly of Saponaria officinalis var. Norfolk2.</title>
        <authorList>
            <person name="Jenkins J."/>
            <person name="Shu S."/>
            <person name="Grimwood J."/>
            <person name="Barry K."/>
            <person name="Goodstein D."/>
            <person name="Schmutz J."/>
            <person name="Leebens-Mack J."/>
            <person name="Osbourn A."/>
        </authorList>
    </citation>
    <scope>NUCLEOTIDE SEQUENCE [LARGE SCALE GENOMIC DNA]</scope>
    <source>
        <strain evidence="3">JIC</strain>
    </source>
</reference>
<comment type="caution">
    <text evidence="3">The sequence shown here is derived from an EMBL/GenBank/DDBJ whole genome shotgun (WGS) entry which is preliminary data.</text>
</comment>
<dbReference type="EMBL" id="JBDFQZ010000004">
    <property type="protein sequence ID" value="KAK9735932.1"/>
    <property type="molecule type" value="Genomic_DNA"/>
</dbReference>
<keyword evidence="4" id="KW-1185">Reference proteome</keyword>
<name>A0AAW1LPE1_SAPOF</name>
<sequence length="545" mass="63082">MVTLGFVASETVPNNETLPNNETVPKTPHTETEPNDKTVLETPNSHLLISQAVNAFEEVDGGNEITTPEIGMVFPTGDEFAAFVYSYAYKSGFELFLRTSELFEEYKKKGVSRKSSGEKEAEFYMFKRIRFMCTKGAECKHPGSNVIGYEFVIDGRIKHRQTMMEITVCKLQHNHVIVPANRRFVVSYRVISDYFKKRMMNNDAAGIPLITNYNSLVLEAGGHENLQFNKHDLRNAVSLERRRTRLGGDARALEEYFKKMKDENGNFFYAIQRDENDRLLNVFWADARCRALFKSFPDVVTYDTTFRCKRFEMPFSPFIGVNHHGKSTLFAAALISHEDSDTFCWVFNKWLECMGKPPSVIITDQCKAIGKAIRIVFGTNFPHKLCLWHIMRNAAKILGSYSDWLKIKHDLFMAVHDSLDVVEFEELWSELVTKYQIGENPCIKESWDVRRQWVPVYWKCIFCAGMSSTQRSEQQNRFLKQYVSIECGLRNFVTQFENAILDKVNEEQELNFIDLDRLLKLVGETLVESVFSKLYTNNIFRFVPD</sequence>
<accession>A0AAW1LPE1</accession>
<evidence type="ECO:0000259" key="2">
    <source>
        <dbReference type="Pfam" id="PF10551"/>
    </source>
</evidence>